<dbReference type="Proteomes" id="UP001630127">
    <property type="component" value="Unassembled WGS sequence"/>
</dbReference>
<evidence type="ECO:0000313" key="3">
    <source>
        <dbReference type="Proteomes" id="UP001630127"/>
    </source>
</evidence>
<evidence type="ECO:0000256" key="1">
    <source>
        <dbReference type="SAM" id="Phobius"/>
    </source>
</evidence>
<reference evidence="2 3" key="1">
    <citation type="submission" date="2024-11" db="EMBL/GenBank/DDBJ databases">
        <title>A near-complete genome assembly of Cinchona calisaya.</title>
        <authorList>
            <person name="Lian D.C."/>
            <person name="Zhao X.W."/>
            <person name="Wei L."/>
        </authorList>
    </citation>
    <scope>NUCLEOTIDE SEQUENCE [LARGE SCALE GENOMIC DNA]</scope>
    <source>
        <tissue evidence="2">Nenye</tissue>
    </source>
</reference>
<dbReference type="EMBL" id="JBJUIK010000011">
    <property type="protein sequence ID" value="KAL3512360.1"/>
    <property type="molecule type" value="Genomic_DNA"/>
</dbReference>
<comment type="caution">
    <text evidence="2">The sequence shown here is derived from an EMBL/GenBank/DDBJ whole genome shotgun (WGS) entry which is preliminary data.</text>
</comment>
<gene>
    <name evidence="2" type="ORF">ACH5RR_025077</name>
</gene>
<organism evidence="2 3">
    <name type="scientific">Cinchona calisaya</name>
    <dbReference type="NCBI Taxonomy" id="153742"/>
    <lineage>
        <taxon>Eukaryota</taxon>
        <taxon>Viridiplantae</taxon>
        <taxon>Streptophyta</taxon>
        <taxon>Embryophyta</taxon>
        <taxon>Tracheophyta</taxon>
        <taxon>Spermatophyta</taxon>
        <taxon>Magnoliopsida</taxon>
        <taxon>eudicotyledons</taxon>
        <taxon>Gunneridae</taxon>
        <taxon>Pentapetalae</taxon>
        <taxon>asterids</taxon>
        <taxon>lamiids</taxon>
        <taxon>Gentianales</taxon>
        <taxon>Rubiaceae</taxon>
        <taxon>Cinchonoideae</taxon>
        <taxon>Cinchoneae</taxon>
        <taxon>Cinchona</taxon>
    </lineage>
</organism>
<dbReference type="PANTHER" id="PTHR34741">
    <property type="entry name" value="IMAP FAMILY MEMBER 1, PUTATIVE-RELATED"/>
    <property type="match status" value="1"/>
</dbReference>
<keyword evidence="1" id="KW-0472">Membrane</keyword>
<keyword evidence="3" id="KW-1185">Reference proteome</keyword>
<feature type="transmembrane region" description="Helical" evidence="1">
    <location>
        <begin position="162"/>
        <end position="179"/>
    </location>
</feature>
<dbReference type="PANTHER" id="PTHR34741:SF1">
    <property type="entry name" value="PGG DOMAIN-CONTAINING PROTEIN"/>
    <property type="match status" value="1"/>
</dbReference>
<feature type="transmembrane region" description="Helical" evidence="1">
    <location>
        <begin position="73"/>
        <end position="92"/>
    </location>
</feature>
<feature type="transmembrane region" description="Helical" evidence="1">
    <location>
        <begin position="104"/>
        <end position="123"/>
    </location>
</feature>
<evidence type="ECO:0000313" key="2">
    <source>
        <dbReference type="EMBL" id="KAL3512360.1"/>
    </source>
</evidence>
<name>A0ABD2YYL1_9GENT</name>
<proteinExistence type="predicted"/>
<sequence length="182" mass="20144">MQKVEEFPLSSSTEAPFVEIELGWDTPSQVHTSPHHLDQAAAVIYPLPQPEPANCQLLQQNHVHNQYQIYPEWLSLIMGFCFTAIGLGFQCQNSSGHLSISSDMARLALVVSLAAFVISKYVSPNSASHARVLEYAGVFCGATAFFLVITVSFPLCLKLISWTIYVISIIWILLSHSFSKNS</sequence>
<dbReference type="AlphaFoldDB" id="A0ABD2YYL1"/>
<accession>A0ABD2YYL1</accession>
<keyword evidence="1" id="KW-1133">Transmembrane helix</keyword>
<feature type="transmembrane region" description="Helical" evidence="1">
    <location>
        <begin position="135"/>
        <end position="155"/>
    </location>
</feature>
<protein>
    <submittedName>
        <fullName evidence="2">Uncharacterized protein</fullName>
    </submittedName>
</protein>
<keyword evidence="1" id="KW-0812">Transmembrane</keyword>